<sequence length="100" mass="10828">MPIKLCRGSGSCVHLPVDFCILIVACFTFFCVLPVAIFSSFSVLSLSPDCNGRSIGEMIKGQMQVGLLMFLGSTLRLAFVEGFSVHIAKKMSYVDGSSRL</sequence>
<gene>
    <name evidence="2" type="ORF">Bca52824_014079</name>
</gene>
<evidence type="ECO:0000313" key="2">
    <source>
        <dbReference type="EMBL" id="KAG2320866.1"/>
    </source>
</evidence>
<keyword evidence="3" id="KW-1185">Reference proteome</keyword>
<proteinExistence type="predicted"/>
<dbReference type="OrthoDB" id="1926790at2759"/>
<name>A0A8X7W029_BRACI</name>
<organism evidence="2 3">
    <name type="scientific">Brassica carinata</name>
    <name type="common">Ethiopian mustard</name>
    <name type="synonym">Abyssinian cabbage</name>
    <dbReference type="NCBI Taxonomy" id="52824"/>
    <lineage>
        <taxon>Eukaryota</taxon>
        <taxon>Viridiplantae</taxon>
        <taxon>Streptophyta</taxon>
        <taxon>Embryophyta</taxon>
        <taxon>Tracheophyta</taxon>
        <taxon>Spermatophyta</taxon>
        <taxon>Magnoliopsida</taxon>
        <taxon>eudicotyledons</taxon>
        <taxon>Gunneridae</taxon>
        <taxon>Pentapetalae</taxon>
        <taxon>rosids</taxon>
        <taxon>malvids</taxon>
        <taxon>Brassicales</taxon>
        <taxon>Brassicaceae</taxon>
        <taxon>Brassiceae</taxon>
        <taxon>Brassica</taxon>
    </lineage>
</organism>
<feature type="transmembrane region" description="Helical" evidence="1">
    <location>
        <begin position="65"/>
        <end position="88"/>
    </location>
</feature>
<dbReference type="Proteomes" id="UP000886595">
    <property type="component" value="Unassembled WGS sequence"/>
</dbReference>
<comment type="caution">
    <text evidence="2">The sequence shown here is derived from an EMBL/GenBank/DDBJ whole genome shotgun (WGS) entry which is preliminary data.</text>
</comment>
<dbReference type="EMBL" id="JAAMPC010000003">
    <property type="protein sequence ID" value="KAG2320866.1"/>
    <property type="molecule type" value="Genomic_DNA"/>
</dbReference>
<keyword evidence="1" id="KW-1133">Transmembrane helix</keyword>
<evidence type="ECO:0000313" key="3">
    <source>
        <dbReference type="Proteomes" id="UP000886595"/>
    </source>
</evidence>
<feature type="transmembrane region" description="Helical" evidence="1">
    <location>
        <begin position="21"/>
        <end position="44"/>
    </location>
</feature>
<accession>A0A8X7W029</accession>
<reference evidence="2 3" key="1">
    <citation type="submission" date="2020-02" db="EMBL/GenBank/DDBJ databases">
        <authorList>
            <person name="Ma Q."/>
            <person name="Huang Y."/>
            <person name="Song X."/>
            <person name="Pei D."/>
        </authorList>
    </citation>
    <scope>NUCLEOTIDE SEQUENCE [LARGE SCALE GENOMIC DNA]</scope>
    <source>
        <strain evidence="2">Sxm20200214</strain>
        <tissue evidence="2">Leaf</tissue>
    </source>
</reference>
<keyword evidence="1" id="KW-0472">Membrane</keyword>
<dbReference type="AlphaFoldDB" id="A0A8X7W029"/>
<evidence type="ECO:0000256" key="1">
    <source>
        <dbReference type="SAM" id="Phobius"/>
    </source>
</evidence>
<protein>
    <submittedName>
        <fullName evidence="2">Uncharacterized protein</fullName>
    </submittedName>
</protein>
<keyword evidence="1" id="KW-0812">Transmembrane</keyword>